<dbReference type="Gene3D" id="3.30.160.60">
    <property type="entry name" value="Classic Zinc Finger"/>
    <property type="match status" value="1"/>
</dbReference>
<dbReference type="EMBL" id="JABANN010000566">
    <property type="protein sequence ID" value="KAF4656657.1"/>
    <property type="molecule type" value="Genomic_DNA"/>
</dbReference>
<evidence type="ECO:0000313" key="3">
    <source>
        <dbReference type="EMBL" id="KAF4656657.1"/>
    </source>
</evidence>
<evidence type="ECO:0000313" key="4">
    <source>
        <dbReference type="Proteomes" id="UP000572268"/>
    </source>
</evidence>
<dbReference type="InterPro" id="IPR003604">
    <property type="entry name" value="Matrin/U1-like-C_Znf_C2H2"/>
</dbReference>
<feature type="region of interest" description="Disordered" evidence="1">
    <location>
        <begin position="612"/>
        <end position="673"/>
    </location>
</feature>
<evidence type="ECO:0000259" key="2">
    <source>
        <dbReference type="PROSITE" id="PS00028"/>
    </source>
</evidence>
<organism evidence="3 4">
    <name type="scientific">Perkinsus olseni</name>
    <name type="common">Perkinsus atlanticus</name>
    <dbReference type="NCBI Taxonomy" id="32597"/>
    <lineage>
        <taxon>Eukaryota</taxon>
        <taxon>Sar</taxon>
        <taxon>Alveolata</taxon>
        <taxon>Perkinsozoa</taxon>
        <taxon>Perkinsea</taxon>
        <taxon>Perkinsida</taxon>
        <taxon>Perkinsidae</taxon>
        <taxon>Perkinsus</taxon>
    </lineage>
</organism>
<dbReference type="Proteomes" id="UP000572268">
    <property type="component" value="Unassembled WGS sequence"/>
</dbReference>
<dbReference type="GO" id="GO:0003676">
    <property type="term" value="F:nucleic acid binding"/>
    <property type="evidence" value="ECO:0007669"/>
    <property type="project" value="InterPro"/>
</dbReference>
<dbReference type="InterPro" id="IPR036236">
    <property type="entry name" value="Znf_C2H2_sf"/>
</dbReference>
<dbReference type="Pfam" id="PF12874">
    <property type="entry name" value="zf-met"/>
    <property type="match status" value="1"/>
</dbReference>
<dbReference type="InterPro" id="IPR013087">
    <property type="entry name" value="Znf_C2H2_type"/>
</dbReference>
<dbReference type="SUPFAM" id="SSF82199">
    <property type="entry name" value="SET domain"/>
    <property type="match status" value="1"/>
</dbReference>
<feature type="domain" description="C2H2-type" evidence="2">
    <location>
        <begin position="696"/>
        <end position="718"/>
    </location>
</feature>
<reference evidence="3 4" key="1">
    <citation type="submission" date="2020-04" db="EMBL/GenBank/DDBJ databases">
        <title>Perkinsus olseni comparative genomics.</title>
        <authorList>
            <person name="Bogema D.R."/>
        </authorList>
    </citation>
    <scope>NUCLEOTIDE SEQUENCE [LARGE SCALE GENOMIC DNA]</scope>
    <source>
        <strain evidence="3">ATCC PRA-31</strain>
    </source>
</reference>
<dbReference type="AlphaFoldDB" id="A0A7J6LBL7"/>
<name>A0A7J6LBL7_PEROL</name>
<protein>
    <recommendedName>
        <fullName evidence="2">C2H2-type domain-containing protein</fullName>
    </recommendedName>
</protein>
<proteinExistence type="predicted"/>
<feature type="region of interest" description="Disordered" evidence="1">
    <location>
        <begin position="779"/>
        <end position="812"/>
    </location>
</feature>
<dbReference type="InterPro" id="IPR046341">
    <property type="entry name" value="SET_dom_sf"/>
</dbReference>
<gene>
    <name evidence="3" type="ORF">FOL46_007730</name>
</gene>
<accession>A0A7J6LBL7</accession>
<comment type="caution">
    <text evidence="3">The sequence shown here is derived from an EMBL/GenBank/DDBJ whole genome shotgun (WGS) entry which is preliminary data.</text>
</comment>
<dbReference type="SUPFAM" id="SSF57667">
    <property type="entry name" value="beta-beta-alpha zinc fingers"/>
    <property type="match status" value="1"/>
</dbReference>
<sequence length="940" mass="106077">MPPAVVLISMWIVDSNDGHDHHDTPHEPPGWMILLERADTKLRIFEDSSSADTAVREAAAALRELLDAPRWKPNEPLALPWRSKSLGRIRHGMDPETGSQVPDTYTNWMIVTEELVSLHMKRGQFREAMEHLDEKMDKKLLSRITLPAEYRANMLVNLLHCELESGRVVEALDSSEDSEKRLFPADKDLKDAVLSTPAWHLLNARTYFYHFAWDMALAECEQSNEVRQKFSRDLEGQLHTWRDVIYAWCMGQKRLDSGTRGDIMDALASWQTAVDEERLRVQENPRFSTCWYLRFVLMALSNCGYAMQSEDSRVEVHKILLEKCEQLLQDLSEDPRARGDPLLRKARRVIKTHSLPDGGGVRRSVLHVDATACGTLARWIKHSTQNPNVEFDTYYTQPGGLAIPGVGVKTIKPIHPGDIITADYGPPYQVPKAALRGSVSPGPYQADFPYLSTVLNGLATSTSPLRPGRLFRMIESLARIEQQEEATVRRLSLEEYPEVLEEDKFYLDEYGNLKAGPETHIGAGVYIMLYGGVLRRGPMSYFGVAVAWRKTAPCYRVVQDPITNTYCIYGADGGDTRMAGYDDDYIRARLVNRLGNDFHYYYDHRGVHDNDTPVSAPCRATQVEDGGGSISSSSRSGLVPEDDPWRRMTAPESSKNRMMPTSSSHDPSQQPDDYRVTDSVVLKDSHWTMLEGGFSCSLCDTTVVHEAQLRDHIKGKRHQKHLNYLQWERSSHSDSDGNAAAGVTAANVTITTTPSGRLSTRADSAGVVIHHSCPTMDEKHAGAATAIRPSEHNSSSSHGRTPPDPASGWMDDSEMEDYTKQCNRQFWTPAGEPRTDGLVDFEGIEGECYAPAHCVYDAMYCCLCQAKPDGWWKWIEHFKGKKHLKHVYSTRSTHVAYWQKLSAGTGLVYYYNHLDGYWCWEDGHVPAIDFHTPWEVMRPP</sequence>
<dbReference type="Gene3D" id="2.170.270.10">
    <property type="entry name" value="SET domain"/>
    <property type="match status" value="1"/>
</dbReference>
<dbReference type="GO" id="GO:0008270">
    <property type="term" value="F:zinc ion binding"/>
    <property type="evidence" value="ECO:0007669"/>
    <property type="project" value="InterPro"/>
</dbReference>
<evidence type="ECO:0000256" key="1">
    <source>
        <dbReference type="SAM" id="MobiDB-lite"/>
    </source>
</evidence>
<dbReference type="PROSITE" id="PS00028">
    <property type="entry name" value="ZINC_FINGER_C2H2_1"/>
    <property type="match status" value="1"/>
</dbReference>
<dbReference type="SMART" id="SM00451">
    <property type="entry name" value="ZnF_U1"/>
    <property type="match status" value="2"/>
</dbReference>
<feature type="compositionally biased region" description="Low complexity" evidence="1">
    <location>
        <begin position="662"/>
        <end position="671"/>
    </location>
</feature>